<gene>
    <name evidence="1" type="ORF">QFC21_002006</name>
</gene>
<comment type="caution">
    <text evidence="1">The sequence shown here is derived from an EMBL/GenBank/DDBJ whole genome shotgun (WGS) entry which is preliminary data.</text>
</comment>
<evidence type="ECO:0000313" key="2">
    <source>
        <dbReference type="Proteomes" id="UP001227268"/>
    </source>
</evidence>
<keyword evidence="2" id="KW-1185">Reference proteome</keyword>
<organism evidence="1 2">
    <name type="scientific">Naganishia friedmannii</name>
    <dbReference type="NCBI Taxonomy" id="89922"/>
    <lineage>
        <taxon>Eukaryota</taxon>
        <taxon>Fungi</taxon>
        <taxon>Dikarya</taxon>
        <taxon>Basidiomycota</taxon>
        <taxon>Agaricomycotina</taxon>
        <taxon>Tremellomycetes</taxon>
        <taxon>Filobasidiales</taxon>
        <taxon>Filobasidiaceae</taxon>
        <taxon>Naganishia</taxon>
    </lineage>
</organism>
<accession>A0ACC2VZK1</accession>
<reference evidence="1" key="1">
    <citation type="submission" date="2023-04" db="EMBL/GenBank/DDBJ databases">
        <title>Draft Genome sequencing of Naganishia species isolated from polar environments using Oxford Nanopore Technology.</title>
        <authorList>
            <person name="Leo P."/>
            <person name="Venkateswaran K."/>
        </authorList>
    </citation>
    <scope>NUCLEOTIDE SEQUENCE</scope>
    <source>
        <strain evidence="1">MNA-CCFEE 5423</strain>
    </source>
</reference>
<sequence length="549" mass="61889">MPVTTRQQSRASDVDSSGSNRNQRPGPPQTSLLSVPAIPDRDGGRLPDSSRTKAEAIARCIQPSPIENLPSEIIEVIANVLRCQALDEEGRPLGFYKAASEFSESPPPCKCHFGPAPHPTASDMEAITSYRSCEPSIPLSSTSKRFRQVVFDNNPHRMKVIKYCLQSRQRSAEMSEALRGNVRELCVRATRRHVPPPEETQLNHYLRLFPNVQELHLDWEIILSLQDTRLKPSKEIKDLPNLTKLVINSDPDTSEYPPDFGIALYTWAPAIEDLKMLFIHLPLANVKDLDLRLHDWINSRHLDLAVLVLKHALEEMRFPRMETFNVSMTIEVRSVRGCIWTEIEKAYAASLKQDTITQVNLAVYLVFAGCANIASGEAMFTTKEDSHEDISKMLMPTTDQLEHLFPALKKSCKNLRILEVSVIGESAHPDDTDEDKSFDLLTFRMAEDSDDDPMATLSTPRQYSGVVDGHNEKVKYKVHQEAVDKLAQLIRVRMAENPRDIDEEVDEADNHEINDGEDANDAVNDDDMNDDEAHEDESNDDGSNDERLS</sequence>
<proteinExistence type="predicted"/>
<name>A0ACC2VZK1_9TREE</name>
<dbReference type="EMBL" id="JASBWT010000005">
    <property type="protein sequence ID" value="KAJ9104510.1"/>
    <property type="molecule type" value="Genomic_DNA"/>
</dbReference>
<evidence type="ECO:0000313" key="1">
    <source>
        <dbReference type="EMBL" id="KAJ9104510.1"/>
    </source>
</evidence>
<dbReference type="Proteomes" id="UP001227268">
    <property type="component" value="Unassembled WGS sequence"/>
</dbReference>
<protein>
    <submittedName>
        <fullName evidence="1">Uncharacterized protein</fullName>
    </submittedName>
</protein>